<evidence type="ECO:0000256" key="4">
    <source>
        <dbReference type="SAM" id="MobiDB-lite"/>
    </source>
</evidence>
<reference evidence="5 6" key="1">
    <citation type="submission" date="2013-11" db="EMBL/GenBank/DDBJ databases">
        <title>The Genome Sequence of Phytophthora parasitica P1976.</title>
        <authorList>
            <consortium name="The Broad Institute Genomics Platform"/>
            <person name="Russ C."/>
            <person name="Tyler B."/>
            <person name="Panabieres F."/>
            <person name="Shan W."/>
            <person name="Tripathy S."/>
            <person name="Grunwald N."/>
            <person name="Machado M."/>
            <person name="Johnson C.S."/>
            <person name="Walker B."/>
            <person name="Young S."/>
            <person name="Zeng Q."/>
            <person name="Gargeya S."/>
            <person name="Fitzgerald M."/>
            <person name="Haas B."/>
            <person name="Abouelleil A."/>
            <person name="Allen A.W."/>
            <person name="Alvarado L."/>
            <person name="Arachchi H.M."/>
            <person name="Berlin A.M."/>
            <person name="Chapman S.B."/>
            <person name="Gainer-Dewar J."/>
            <person name="Goldberg J."/>
            <person name="Griggs A."/>
            <person name="Gujja S."/>
            <person name="Hansen M."/>
            <person name="Howarth C."/>
            <person name="Imamovic A."/>
            <person name="Ireland A."/>
            <person name="Larimer J."/>
            <person name="McCowan C."/>
            <person name="Murphy C."/>
            <person name="Pearson M."/>
            <person name="Poon T.W."/>
            <person name="Priest M."/>
            <person name="Roberts A."/>
            <person name="Saif S."/>
            <person name="Shea T."/>
            <person name="Sisk P."/>
            <person name="Sykes S."/>
            <person name="Wortman J."/>
            <person name="Nusbaum C."/>
            <person name="Birren B."/>
        </authorList>
    </citation>
    <scope>NUCLEOTIDE SEQUENCE [LARGE SCALE GENOMIC DNA]</scope>
    <source>
        <strain evidence="5 6">P1976</strain>
    </source>
</reference>
<evidence type="ECO:0000256" key="3">
    <source>
        <dbReference type="ARBA" id="ARBA00023004"/>
    </source>
</evidence>
<dbReference type="EMBL" id="ANJA01002526">
    <property type="protein sequence ID" value="ETO69621.1"/>
    <property type="molecule type" value="Genomic_DNA"/>
</dbReference>
<evidence type="ECO:0000256" key="1">
    <source>
        <dbReference type="ARBA" id="ARBA00001962"/>
    </source>
</evidence>
<dbReference type="AlphaFoldDB" id="A0A080ZSL0"/>
<dbReference type="InterPro" id="IPR008775">
    <property type="entry name" value="Phytyl_CoA_dOase-like"/>
</dbReference>
<accession>A0A080ZSL0</accession>
<evidence type="ECO:0008006" key="7">
    <source>
        <dbReference type="Google" id="ProtNLM"/>
    </source>
</evidence>
<protein>
    <recommendedName>
        <fullName evidence="7">Phytanoyl-CoA dioxygenase</fullName>
    </recommendedName>
</protein>
<dbReference type="Gene3D" id="2.60.120.620">
    <property type="entry name" value="q2cbj1_9rhob like domain"/>
    <property type="match status" value="1"/>
</dbReference>
<dbReference type="SUPFAM" id="SSF51197">
    <property type="entry name" value="Clavaminate synthase-like"/>
    <property type="match status" value="1"/>
</dbReference>
<sequence length="292" mass="32834">MKRSIVQDSETPAKPIDKKHRVSSEAAPLDQEAIDSFTRDGFVLLRDAFSSSTAEKCRDLIWTRLEQDGITKDPSTWVERHGIPELYTAEDNPVWSDVVTPRLKRAMHQICGKDRWENFGLGWWMITFPDQAEPPWGAAGKWHVDGASYQHHVDNKEAGLLLIFLFSDIGPGEGGTVLSVGSHKWVARLLQKNEPRGMKGGAVSYQARQFRRREVVEVNGKAGDVVLVHPFLLHARSKNLGQKGVESVRIMCNPNVRLHRRMNLNRVNGDYSPVEQAIVDALEESGADLEHV</sequence>
<dbReference type="PANTHER" id="PTHR20883:SF15">
    <property type="entry name" value="PHYTANOYL-COA DIOXYGENASE DOMAIN-CONTAINING PROTEIN 1"/>
    <property type="match status" value="1"/>
</dbReference>
<dbReference type="PANTHER" id="PTHR20883">
    <property type="entry name" value="PHYTANOYL-COA DIOXYGENASE DOMAIN CONTAINING 1"/>
    <property type="match status" value="1"/>
</dbReference>
<dbReference type="Pfam" id="PF05721">
    <property type="entry name" value="PhyH"/>
    <property type="match status" value="1"/>
</dbReference>
<keyword evidence="3" id="KW-0408">Iron</keyword>
<dbReference type="GO" id="GO:0046872">
    <property type="term" value="F:metal ion binding"/>
    <property type="evidence" value="ECO:0007669"/>
    <property type="project" value="UniProtKB-KW"/>
</dbReference>
<feature type="region of interest" description="Disordered" evidence="4">
    <location>
        <begin position="1"/>
        <end position="27"/>
    </location>
</feature>
<evidence type="ECO:0000313" key="6">
    <source>
        <dbReference type="Proteomes" id="UP000028582"/>
    </source>
</evidence>
<keyword evidence="2" id="KW-0479">Metal-binding</keyword>
<name>A0A080ZSL0_PHYNI</name>
<dbReference type="Proteomes" id="UP000028582">
    <property type="component" value="Unassembled WGS sequence"/>
</dbReference>
<evidence type="ECO:0000313" key="5">
    <source>
        <dbReference type="EMBL" id="ETO69621.1"/>
    </source>
</evidence>
<feature type="compositionally biased region" description="Polar residues" evidence="4">
    <location>
        <begin position="1"/>
        <end position="10"/>
    </location>
</feature>
<organism evidence="5 6">
    <name type="scientific">Phytophthora nicotianae P1976</name>
    <dbReference type="NCBI Taxonomy" id="1317066"/>
    <lineage>
        <taxon>Eukaryota</taxon>
        <taxon>Sar</taxon>
        <taxon>Stramenopiles</taxon>
        <taxon>Oomycota</taxon>
        <taxon>Peronosporomycetes</taxon>
        <taxon>Peronosporales</taxon>
        <taxon>Peronosporaceae</taxon>
        <taxon>Phytophthora</taxon>
    </lineage>
</organism>
<evidence type="ECO:0000256" key="2">
    <source>
        <dbReference type="ARBA" id="ARBA00022723"/>
    </source>
</evidence>
<comment type="cofactor">
    <cofactor evidence="1">
        <name>Fe cation</name>
        <dbReference type="ChEBI" id="CHEBI:24875"/>
    </cofactor>
</comment>
<dbReference type="OrthoDB" id="4664297at2759"/>
<comment type="caution">
    <text evidence="5">The sequence shown here is derived from an EMBL/GenBank/DDBJ whole genome shotgun (WGS) entry which is preliminary data.</text>
</comment>
<gene>
    <name evidence="5" type="ORF">F444_13812</name>
</gene>
<proteinExistence type="predicted"/>